<sequence length="140" mass="15781">MDLNVPTTSASFSDHLATYSHFLAKGLIAMQQCKQCKTFRFPPANICASCSSDQYDWHALSGRGIIWSYCVFHKDYFPNESRKIPYVVVLIQLEEGPRVFSNMTDVDVNSLQIGLPVRAIFEDQPNAETLLRFRLAGGDT</sequence>
<dbReference type="EMBL" id="JACCEW010000001">
    <property type="protein sequence ID" value="NYT35589.1"/>
    <property type="molecule type" value="Genomic_DNA"/>
</dbReference>
<proteinExistence type="predicted"/>
<dbReference type="SUPFAM" id="SSF50249">
    <property type="entry name" value="Nucleic acid-binding proteins"/>
    <property type="match status" value="1"/>
</dbReference>
<protein>
    <submittedName>
        <fullName evidence="3">OB-fold domain-containing protein</fullName>
    </submittedName>
</protein>
<comment type="caution">
    <text evidence="3">The sequence shown here is derived from an EMBL/GenBank/DDBJ whole genome shotgun (WGS) entry which is preliminary data.</text>
</comment>
<dbReference type="Pfam" id="PF01796">
    <property type="entry name" value="OB_ChsH2_C"/>
    <property type="match status" value="1"/>
</dbReference>
<dbReference type="AlphaFoldDB" id="A0A853F6J6"/>
<dbReference type="InterPro" id="IPR012340">
    <property type="entry name" value="NA-bd_OB-fold"/>
</dbReference>
<dbReference type="InterPro" id="IPR022002">
    <property type="entry name" value="ChsH2_Znr"/>
</dbReference>
<name>A0A853F6J6_9BURK</name>
<dbReference type="Gene3D" id="6.10.30.10">
    <property type="match status" value="1"/>
</dbReference>
<evidence type="ECO:0000259" key="2">
    <source>
        <dbReference type="Pfam" id="PF12172"/>
    </source>
</evidence>
<feature type="domain" description="ChsH2 C-terminal OB-fold" evidence="1">
    <location>
        <begin position="57"/>
        <end position="121"/>
    </location>
</feature>
<evidence type="ECO:0000313" key="4">
    <source>
        <dbReference type="Proteomes" id="UP000580517"/>
    </source>
</evidence>
<dbReference type="OrthoDB" id="5514845at2"/>
<reference evidence="3 4" key="1">
    <citation type="submission" date="2020-07" db="EMBL/GenBank/DDBJ databases">
        <title>Taxonomic revisions and descriptions of new bacterial species based on genomic comparisons in the high-G+C-content subgroup of the family Alcaligenaceae.</title>
        <authorList>
            <person name="Szabo A."/>
            <person name="Felfoldi T."/>
        </authorList>
    </citation>
    <scope>NUCLEOTIDE SEQUENCE [LARGE SCALE GENOMIC DNA]</scope>
    <source>
        <strain evidence="3 4">DSM 25264</strain>
    </source>
</reference>
<evidence type="ECO:0000259" key="1">
    <source>
        <dbReference type="Pfam" id="PF01796"/>
    </source>
</evidence>
<dbReference type="InterPro" id="IPR002878">
    <property type="entry name" value="ChsH2_C"/>
</dbReference>
<accession>A0A853F6J6</accession>
<dbReference type="Pfam" id="PF12172">
    <property type="entry name" value="zf-ChsH2"/>
    <property type="match status" value="1"/>
</dbReference>
<organism evidence="3 4">
    <name type="scientific">Allopusillimonas soli</name>
    <dbReference type="NCBI Taxonomy" id="659016"/>
    <lineage>
        <taxon>Bacteria</taxon>
        <taxon>Pseudomonadati</taxon>
        <taxon>Pseudomonadota</taxon>
        <taxon>Betaproteobacteria</taxon>
        <taxon>Burkholderiales</taxon>
        <taxon>Alcaligenaceae</taxon>
        <taxon>Allopusillimonas</taxon>
    </lineage>
</organism>
<dbReference type="InterPro" id="IPR052513">
    <property type="entry name" value="Thioester_dehydratase-like"/>
</dbReference>
<dbReference type="PANTHER" id="PTHR34075:SF5">
    <property type="entry name" value="BLR3430 PROTEIN"/>
    <property type="match status" value="1"/>
</dbReference>
<feature type="domain" description="ChsH2 rubredoxin-like zinc ribbon" evidence="2">
    <location>
        <begin position="30"/>
        <end position="55"/>
    </location>
</feature>
<dbReference type="Proteomes" id="UP000580517">
    <property type="component" value="Unassembled WGS sequence"/>
</dbReference>
<keyword evidence="4" id="KW-1185">Reference proteome</keyword>
<dbReference type="PANTHER" id="PTHR34075">
    <property type="entry name" value="BLR3430 PROTEIN"/>
    <property type="match status" value="1"/>
</dbReference>
<gene>
    <name evidence="3" type="ORF">H0A68_01790</name>
</gene>
<evidence type="ECO:0000313" key="3">
    <source>
        <dbReference type="EMBL" id="NYT35589.1"/>
    </source>
</evidence>